<dbReference type="Proteomes" id="UP000298180">
    <property type="component" value="Unassembled WGS sequence"/>
</dbReference>
<dbReference type="Pfam" id="PF04397">
    <property type="entry name" value="LytTR"/>
    <property type="match status" value="1"/>
</dbReference>
<dbReference type="PROSITE" id="PS50930">
    <property type="entry name" value="HTH_LYTTR"/>
    <property type="match status" value="1"/>
</dbReference>
<keyword evidence="1" id="KW-0597">Phosphoprotein</keyword>
<dbReference type="InterPro" id="IPR007492">
    <property type="entry name" value="LytTR_DNA-bd_dom"/>
</dbReference>
<keyword evidence="5" id="KW-1185">Reference proteome</keyword>
<dbReference type="Pfam" id="PF00072">
    <property type="entry name" value="Response_reg"/>
    <property type="match status" value="1"/>
</dbReference>
<feature type="domain" description="Response regulatory" evidence="2">
    <location>
        <begin position="5"/>
        <end position="124"/>
    </location>
</feature>
<dbReference type="PANTHER" id="PTHR37299:SF1">
    <property type="entry name" value="STAGE 0 SPORULATION PROTEIN A HOMOLOG"/>
    <property type="match status" value="1"/>
</dbReference>
<sequence>MTSPTAVIAEDEPLLAQALQSELSRAWPQLQVVATVGDGVSAVREALGRKPDVLFFDIRMPGMGGLEAAAQLADDWPAGEAFPALVFVTAYDQYAVQAFEAQAVDYVLKPVQPERLARTVARLKDQLARRQGDDQGLDAAVERLRHLLTAPPTPAAPLKVIQAGVGQGIRMVPVSEVIVFEAADKYVRVLTAAQEYLIRTPLKDLLPQLDPHEFWQVHRGTVVRASAIESVTRDEAGKLHLTLRGRREKLPVSRLYAHLFKAM</sequence>
<dbReference type="SMART" id="SM00850">
    <property type="entry name" value="LytTR"/>
    <property type="match status" value="1"/>
</dbReference>
<dbReference type="Gene3D" id="3.40.50.2300">
    <property type="match status" value="1"/>
</dbReference>
<dbReference type="Gene3D" id="2.40.50.1020">
    <property type="entry name" value="LytTr DNA-binding domain"/>
    <property type="match status" value="1"/>
</dbReference>
<dbReference type="SMART" id="SM00448">
    <property type="entry name" value="REC"/>
    <property type="match status" value="1"/>
</dbReference>
<dbReference type="RefSeq" id="WP_135263787.1">
    <property type="nucleotide sequence ID" value="NZ_SMLM01000002.1"/>
</dbReference>
<dbReference type="OrthoDB" id="236568at2"/>
<protein>
    <submittedName>
        <fullName evidence="4">Response regulator transcription factor</fullName>
    </submittedName>
</protein>
<dbReference type="InterPro" id="IPR001789">
    <property type="entry name" value="Sig_transdc_resp-reg_receiver"/>
</dbReference>
<evidence type="ECO:0000313" key="4">
    <source>
        <dbReference type="EMBL" id="TFZ02260.1"/>
    </source>
</evidence>
<comment type="caution">
    <text evidence="4">The sequence shown here is derived from an EMBL/GenBank/DDBJ whole genome shotgun (WGS) entry which is preliminary data.</text>
</comment>
<name>A0A4Z0BV57_9BURK</name>
<evidence type="ECO:0000256" key="1">
    <source>
        <dbReference type="PROSITE-ProRule" id="PRU00169"/>
    </source>
</evidence>
<evidence type="ECO:0000259" key="2">
    <source>
        <dbReference type="PROSITE" id="PS50110"/>
    </source>
</evidence>
<dbReference type="SUPFAM" id="SSF52172">
    <property type="entry name" value="CheY-like"/>
    <property type="match status" value="1"/>
</dbReference>
<accession>A0A4Z0BV57</accession>
<feature type="domain" description="HTH LytTR-type" evidence="3">
    <location>
        <begin position="165"/>
        <end position="263"/>
    </location>
</feature>
<feature type="modified residue" description="4-aspartylphosphate" evidence="1">
    <location>
        <position position="57"/>
    </location>
</feature>
<reference evidence="4 5" key="1">
    <citation type="submission" date="2019-03" db="EMBL/GenBank/DDBJ databases">
        <title>Ramlibacter henchirensis DSM 14656, whole genome shotgun sequence.</title>
        <authorList>
            <person name="Zhang X."/>
            <person name="Feng G."/>
            <person name="Zhu H."/>
        </authorList>
    </citation>
    <scope>NUCLEOTIDE SEQUENCE [LARGE SCALE GENOMIC DNA]</scope>
    <source>
        <strain evidence="4 5">DSM 14656</strain>
    </source>
</reference>
<dbReference type="EMBL" id="SMLM01000002">
    <property type="protein sequence ID" value="TFZ02260.1"/>
    <property type="molecule type" value="Genomic_DNA"/>
</dbReference>
<dbReference type="InterPro" id="IPR046947">
    <property type="entry name" value="LytR-like"/>
</dbReference>
<dbReference type="AlphaFoldDB" id="A0A4Z0BV57"/>
<dbReference type="GO" id="GO:0003677">
    <property type="term" value="F:DNA binding"/>
    <property type="evidence" value="ECO:0007669"/>
    <property type="project" value="InterPro"/>
</dbReference>
<dbReference type="PANTHER" id="PTHR37299">
    <property type="entry name" value="TRANSCRIPTIONAL REGULATOR-RELATED"/>
    <property type="match status" value="1"/>
</dbReference>
<proteinExistence type="predicted"/>
<evidence type="ECO:0000313" key="5">
    <source>
        <dbReference type="Proteomes" id="UP000298180"/>
    </source>
</evidence>
<dbReference type="PROSITE" id="PS50110">
    <property type="entry name" value="RESPONSE_REGULATORY"/>
    <property type="match status" value="1"/>
</dbReference>
<dbReference type="InterPro" id="IPR011006">
    <property type="entry name" value="CheY-like_superfamily"/>
</dbReference>
<dbReference type="GO" id="GO:0000156">
    <property type="term" value="F:phosphorelay response regulator activity"/>
    <property type="evidence" value="ECO:0007669"/>
    <property type="project" value="InterPro"/>
</dbReference>
<organism evidence="4 5">
    <name type="scientific">Ramlibacter henchirensis</name>
    <dbReference type="NCBI Taxonomy" id="204072"/>
    <lineage>
        <taxon>Bacteria</taxon>
        <taxon>Pseudomonadati</taxon>
        <taxon>Pseudomonadota</taxon>
        <taxon>Betaproteobacteria</taxon>
        <taxon>Burkholderiales</taxon>
        <taxon>Comamonadaceae</taxon>
        <taxon>Ramlibacter</taxon>
    </lineage>
</organism>
<evidence type="ECO:0000259" key="3">
    <source>
        <dbReference type="PROSITE" id="PS50930"/>
    </source>
</evidence>
<gene>
    <name evidence="4" type="ORF">EZ313_13380</name>
</gene>